<evidence type="ECO:0000256" key="3">
    <source>
        <dbReference type="ARBA" id="ARBA00022475"/>
    </source>
</evidence>
<feature type="transmembrane region" description="Helical" evidence="7">
    <location>
        <begin position="264"/>
        <end position="283"/>
    </location>
</feature>
<feature type="domain" description="ABC transmembrane type-1" evidence="8">
    <location>
        <begin position="97"/>
        <end position="280"/>
    </location>
</feature>
<dbReference type="GO" id="GO:0005886">
    <property type="term" value="C:plasma membrane"/>
    <property type="evidence" value="ECO:0007669"/>
    <property type="project" value="UniProtKB-SubCell"/>
</dbReference>
<evidence type="ECO:0000313" key="9">
    <source>
        <dbReference type="EMBL" id="OEF25619.1"/>
    </source>
</evidence>
<keyword evidence="5 7" id="KW-1133">Transmembrane helix</keyword>
<keyword evidence="2 7" id="KW-0813">Transport</keyword>
<feature type="transmembrane region" description="Helical" evidence="7">
    <location>
        <begin position="20"/>
        <end position="38"/>
    </location>
</feature>
<dbReference type="Gene3D" id="1.10.3720.10">
    <property type="entry name" value="MetI-like"/>
    <property type="match status" value="1"/>
</dbReference>
<keyword evidence="6 7" id="KW-0472">Membrane</keyword>
<dbReference type="InterPro" id="IPR005769">
    <property type="entry name" value="PhnE/PtxC"/>
</dbReference>
<proteinExistence type="inferred from homology"/>
<name>A0A1E5E2E8_9VIBR</name>
<dbReference type="PANTHER" id="PTHR30043:SF1">
    <property type="entry name" value="ABC TRANSPORT SYSTEM PERMEASE PROTEIN P69"/>
    <property type="match status" value="1"/>
</dbReference>
<sequence>MDKQFELYYHQVRSKQKRDALMWSGLLMVLYLTSGYFAEFSLTKVITSAPHFFDYLADTIPVLKWDVLFAGRDANGHAIEGSLIYWGYRLPIQLPLLWETFCVAMAATVVSAIIASFLAFFAANNTYAPAGLRWAVRSFVAFLRTMPELAWAVMFVMAYGVGALPGFIALALHTIGSLTKLFYESIETASMEPVRGLRACGGNRWENVRFGIWPQVKPIFMSYSFLRLEVNFRSSTVLGLVGAGGIGQELMTNIKLDRYDQVSMTLLLIIIVVSALDSLSGYLRKKVLEES</sequence>
<evidence type="ECO:0000256" key="4">
    <source>
        <dbReference type="ARBA" id="ARBA00022692"/>
    </source>
</evidence>
<protein>
    <submittedName>
        <fullName evidence="9">Phosphonate ABC transporter, permease protein PhnE</fullName>
    </submittedName>
</protein>
<dbReference type="CDD" id="cd06261">
    <property type="entry name" value="TM_PBP2"/>
    <property type="match status" value="1"/>
</dbReference>
<dbReference type="OrthoDB" id="9808005at2"/>
<feature type="transmembrane region" description="Helical" evidence="7">
    <location>
        <begin position="96"/>
        <end position="123"/>
    </location>
</feature>
<evidence type="ECO:0000313" key="10">
    <source>
        <dbReference type="Proteomes" id="UP000094070"/>
    </source>
</evidence>
<comment type="subcellular location">
    <subcellularLocation>
        <location evidence="1 7">Cell membrane</location>
        <topology evidence="1 7">Multi-pass membrane protein</topology>
    </subcellularLocation>
</comment>
<dbReference type="GO" id="GO:0015416">
    <property type="term" value="F:ABC-type phosphonate transporter activity"/>
    <property type="evidence" value="ECO:0007669"/>
    <property type="project" value="InterPro"/>
</dbReference>
<dbReference type="InterPro" id="IPR035906">
    <property type="entry name" value="MetI-like_sf"/>
</dbReference>
<dbReference type="EMBL" id="AJYK02000060">
    <property type="protein sequence ID" value="OEF25619.1"/>
    <property type="molecule type" value="Genomic_DNA"/>
</dbReference>
<evidence type="ECO:0000256" key="1">
    <source>
        <dbReference type="ARBA" id="ARBA00004651"/>
    </source>
</evidence>
<dbReference type="STRING" id="1188252.A1QC_08620"/>
<dbReference type="PANTHER" id="PTHR30043">
    <property type="entry name" value="PHOSPHONATES TRANSPORT SYSTEM PERMEASE PROTEIN"/>
    <property type="match status" value="1"/>
</dbReference>
<comment type="caution">
    <text evidence="9">The sequence shown here is derived from an EMBL/GenBank/DDBJ whole genome shotgun (WGS) entry which is preliminary data.</text>
</comment>
<dbReference type="InterPro" id="IPR000515">
    <property type="entry name" value="MetI-like"/>
</dbReference>
<keyword evidence="3" id="KW-1003">Cell membrane</keyword>
<evidence type="ECO:0000256" key="2">
    <source>
        <dbReference type="ARBA" id="ARBA00022448"/>
    </source>
</evidence>
<dbReference type="PROSITE" id="PS50928">
    <property type="entry name" value="ABC_TM1"/>
    <property type="match status" value="1"/>
</dbReference>
<gene>
    <name evidence="9" type="ORF">A1QC_08620</name>
</gene>
<evidence type="ECO:0000259" key="8">
    <source>
        <dbReference type="PROSITE" id="PS50928"/>
    </source>
</evidence>
<dbReference type="Pfam" id="PF00528">
    <property type="entry name" value="BPD_transp_1"/>
    <property type="match status" value="1"/>
</dbReference>
<dbReference type="NCBIfam" id="TIGR01097">
    <property type="entry name" value="PhnE"/>
    <property type="match status" value="1"/>
</dbReference>
<organism evidence="9 10">
    <name type="scientific">Vibrio rumoiensis 1S-45</name>
    <dbReference type="NCBI Taxonomy" id="1188252"/>
    <lineage>
        <taxon>Bacteria</taxon>
        <taxon>Pseudomonadati</taxon>
        <taxon>Pseudomonadota</taxon>
        <taxon>Gammaproteobacteria</taxon>
        <taxon>Vibrionales</taxon>
        <taxon>Vibrionaceae</taxon>
        <taxon>Vibrio</taxon>
    </lineage>
</organism>
<comment type="similarity">
    <text evidence="7">Belongs to the binding-protein-dependent transport system permease family.</text>
</comment>
<dbReference type="AlphaFoldDB" id="A0A1E5E2E8"/>
<keyword evidence="10" id="KW-1185">Reference proteome</keyword>
<dbReference type="Proteomes" id="UP000094070">
    <property type="component" value="Unassembled WGS sequence"/>
</dbReference>
<dbReference type="eggNOG" id="COG3639">
    <property type="taxonomic scope" value="Bacteria"/>
</dbReference>
<evidence type="ECO:0000256" key="6">
    <source>
        <dbReference type="ARBA" id="ARBA00023136"/>
    </source>
</evidence>
<keyword evidence="4 7" id="KW-0812">Transmembrane</keyword>
<evidence type="ECO:0000256" key="5">
    <source>
        <dbReference type="ARBA" id="ARBA00022989"/>
    </source>
</evidence>
<evidence type="ECO:0000256" key="7">
    <source>
        <dbReference type="RuleBase" id="RU363032"/>
    </source>
</evidence>
<feature type="transmembrane region" description="Helical" evidence="7">
    <location>
        <begin position="149"/>
        <end position="172"/>
    </location>
</feature>
<reference evidence="9 10" key="1">
    <citation type="journal article" date="2012" name="Science">
        <title>Ecological populations of bacteria act as socially cohesive units of antibiotic production and resistance.</title>
        <authorList>
            <person name="Cordero O.X."/>
            <person name="Wildschutte H."/>
            <person name="Kirkup B."/>
            <person name="Proehl S."/>
            <person name="Ngo L."/>
            <person name="Hussain F."/>
            <person name="Le Roux F."/>
            <person name="Mincer T."/>
            <person name="Polz M.F."/>
        </authorList>
    </citation>
    <scope>NUCLEOTIDE SEQUENCE [LARGE SCALE GENOMIC DNA]</scope>
    <source>
        <strain evidence="9 10">1S-45</strain>
    </source>
</reference>
<dbReference type="RefSeq" id="WP_017024394.1">
    <property type="nucleotide sequence ID" value="NZ_AJYK02000060.1"/>
</dbReference>
<accession>A0A1E5E2E8</accession>
<dbReference type="SUPFAM" id="SSF161098">
    <property type="entry name" value="MetI-like"/>
    <property type="match status" value="1"/>
</dbReference>